<feature type="region of interest" description="Disordered" evidence="1">
    <location>
        <begin position="1"/>
        <end position="23"/>
    </location>
</feature>
<evidence type="ECO:0000313" key="3">
    <source>
        <dbReference type="Proteomes" id="UP000324996"/>
    </source>
</evidence>
<dbReference type="Proteomes" id="UP000324996">
    <property type="component" value="Unassembled WGS sequence"/>
</dbReference>
<organism evidence="2 3">
    <name type="scientific">Iodidimonas nitroreducens</name>
    <dbReference type="NCBI Taxonomy" id="1236968"/>
    <lineage>
        <taxon>Bacteria</taxon>
        <taxon>Pseudomonadati</taxon>
        <taxon>Pseudomonadota</taxon>
        <taxon>Alphaproteobacteria</taxon>
        <taxon>Iodidimonadales</taxon>
        <taxon>Iodidimonadaceae</taxon>
        <taxon>Iodidimonas</taxon>
    </lineage>
</organism>
<comment type="caution">
    <text evidence="2">The sequence shown here is derived from an EMBL/GenBank/DDBJ whole genome shotgun (WGS) entry which is preliminary data.</text>
</comment>
<dbReference type="AlphaFoldDB" id="A0A5A7N2B1"/>
<proteinExistence type="predicted"/>
<reference evidence="2 3" key="1">
    <citation type="submission" date="2019-09" db="EMBL/GenBank/DDBJ databases">
        <title>NBRP : Genome information of microbial organism related human and environment.</title>
        <authorList>
            <person name="Hattori M."/>
            <person name="Oshima K."/>
            <person name="Inaba H."/>
            <person name="Suda W."/>
            <person name="Sakamoto M."/>
            <person name="Iino T."/>
            <person name="Kitahara M."/>
            <person name="Oshida Y."/>
            <person name="Iida T."/>
            <person name="Kudo T."/>
            <person name="Itoh T."/>
            <person name="Ohkuma M."/>
        </authorList>
    </citation>
    <scope>NUCLEOTIDE SEQUENCE [LARGE SCALE GENOMIC DNA]</scope>
    <source>
        <strain evidence="2 3">Q-1</strain>
    </source>
</reference>
<dbReference type="EMBL" id="BKCN01000001">
    <property type="protein sequence ID" value="GER02421.1"/>
    <property type="molecule type" value="Genomic_DNA"/>
</dbReference>
<gene>
    <name evidence="2" type="ORF">JCM17846_01030</name>
</gene>
<evidence type="ECO:0000313" key="2">
    <source>
        <dbReference type="EMBL" id="GER02421.1"/>
    </source>
</evidence>
<sequence>MTNFQHRRPFAADQKLRPSKRGKLRQALEISHFRRENGENRRAFPPASGPHVTGDQNRQAPAQIPRCPTDGDYVTLLCL</sequence>
<name>A0A5A7N2B1_9PROT</name>
<keyword evidence="3" id="KW-1185">Reference proteome</keyword>
<protein>
    <submittedName>
        <fullName evidence="2">Uncharacterized protein</fullName>
    </submittedName>
</protein>
<evidence type="ECO:0000256" key="1">
    <source>
        <dbReference type="SAM" id="MobiDB-lite"/>
    </source>
</evidence>
<feature type="region of interest" description="Disordered" evidence="1">
    <location>
        <begin position="36"/>
        <end position="66"/>
    </location>
</feature>
<accession>A0A5A7N2B1</accession>